<dbReference type="RefSeq" id="WP_189046653.1">
    <property type="nucleotide sequence ID" value="NZ_BMJQ01000006.1"/>
</dbReference>
<sequence>MTDETTLPFDLLILGGTVIDGTRAPRFKADVGIRAGRIAAVGDLTGQASRRTLDAAGKIVAPGFIDSHTHDDGAVLSAPDMIPKVSQGVTTVVTGNCGISVAPLLPGSARPMPLTLLANEDGTAAEFARFADYVAALRQAPASVNVAPMVGHTTLRISAVADLDRAATPDEIAAMQGMLQEALEAGAVGISTGTYYPPAAAAPTEEVIEVCRPLKGSGAVYVTHMRNEAEGCIESLNETFEIGRALDVPVVISHHKLNREANFGKSKLTLPLIRAAMECQCVALDCYPYNASSTMLHTEAEKLEGRVRIATSKPHPECAGRDLADIAAEWGVDRVEAAQRLQPASAIYFSMDEGDVQAILAFEETMIGSDGLPLGEKPHPRLWGTFPRVLGHYSRDLKLFPLETAVWKMSGLTAKNFGIAERGTIAVGNHADIVLFDAATVHDAATYDTPCEPAQGIEAVIVNGALTWWQGAHCGAKAGQVLTRRPPQA</sequence>
<dbReference type="Pfam" id="PF07969">
    <property type="entry name" value="Amidohydro_3"/>
    <property type="match status" value="2"/>
</dbReference>
<dbReference type="Proteomes" id="UP000646365">
    <property type="component" value="Unassembled WGS sequence"/>
</dbReference>
<reference evidence="2" key="2">
    <citation type="submission" date="2020-09" db="EMBL/GenBank/DDBJ databases">
        <authorList>
            <person name="Sun Q."/>
            <person name="Zhou Y."/>
        </authorList>
    </citation>
    <scope>NUCLEOTIDE SEQUENCE</scope>
    <source>
        <strain evidence="2">CGMCC 1.15725</strain>
    </source>
</reference>
<dbReference type="InterPro" id="IPR023100">
    <property type="entry name" value="D-aminoacylase_insert_dom_sf"/>
</dbReference>
<dbReference type="InterPro" id="IPR032466">
    <property type="entry name" value="Metal_Hydrolase"/>
</dbReference>
<evidence type="ECO:0000313" key="2">
    <source>
        <dbReference type="EMBL" id="GGF20225.1"/>
    </source>
</evidence>
<dbReference type="Gene3D" id="2.30.40.10">
    <property type="entry name" value="Urease, subunit C, domain 1"/>
    <property type="match status" value="1"/>
</dbReference>
<evidence type="ECO:0000259" key="1">
    <source>
        <dbReference type="Pfam" id="PF07969"/>
    </source>
</evidence>
<keyword evidence="3" id="KW-1185">Reference proteome</keyword>
<accession>A0A8J2YUM1</accession>
<dbReference type="InterPro" id="IPR050378">
    <property type="entry name" value="Metallo-dep_Hydrolases_sf"/>
</dbReference>
<dbReference type="Gene3D" id="3.20.20.140">
    <property type="entry name" value="Metal-dependent hydrolases"/>
    <property type="match status" value="1"/>
</dbReference>
<feature type="domain" description="Amidohydrolase 3" evidence="1">
    <location>
        <begin position="298"/>
        <end position="465"/>
    </location>
</feature>
<dbReference type="CDD" id="cd01297">
    <property type="entry name" value="D-aminoacylase"/>
    <property type="match status" value="1"/>
</dbReference>
<feature type="domain" description="Amidohydrolase 3" evidence="1">
    <location>
        <begin position="52"/>
        <end position="244"/>
    </location>
</feature>
<dbReference type="InterPro" id="IPR011059">
    <property type="entry name" value="Metal-dep_hydrolase_composite"/>
</dbReference>
<dbReference type="InterPro" id="IPR013108">
    <property type="entry name" value="Amidohydro_3"/>
</dbReference>
<name>A0A8J2YUM1_9PROT</name>
<dbReference type="Gene3D" id="3.30.1490.130">
    <property type="entry name" value="D-aminoacylase. Domain 3"/>
    <property type="match status" value="1"/>
</dbReference>
<reference evidence="2" key="1">
    <citation type="journal article" date="2014" name="Int. J. Syst. Evol. Microbiol.">
        <title>Complete genome sequence of Corynebacterium casei LMG S-19264T (=DSM 44701T), isolated from a smear-ripened cheese.</title>
        <authorList>
            <consortium name="US DOE Joint Genome Institute (JGI-PGF)"/>
            <person name="Walter F."/>
            <person name="Albersmeier A."/>
            <person name="Kalinowski J."/>
            <person name="Ruckert C."/>
        </authorList>
    </citation>
    <scope>NUCLEOTIDE SEQUENCE</scope>
    <source>
        <strain evidence="2">CGMCC 1.15725</strain>
    </source>
</reference>
<dbReference type="SUPFAM" id="SSF51556">
    <property type="entry name" value="Metallo-dependent hydrolases"/>
    <property type="match status" value="1"/>
</dbReference>
<dbReference type="PANTHER" id="PTHR11647:SF1">
    <property type="entry name" value="COLLAPSIN RESPONSE MEDIATOR PROTEIN"/>
    <property type="match status" value="1"/>
</dbReference>
<comment type="caution">
    <text evidence="2">The sequence shown here is derived from an EMBL/GenBank/DDBJ whole genome shotgun (WGS) entry which is preliminary data.</text>
</comment>
<protein>
    <submittedName>
        <fullName evidence="2">D-aminoacylase</fullName>
    </submittedName>
</protein>
<gene>
    <name evidence="2" type="primary">dan</name>
    <name evidence="2" type="ORF">GCM10011611_27790</name>
</gene>
<dbReference type="GO" id="GO:0016811">
    <property type="term" value="F:hydrolase activity, acting on carbon-nitrogen (but not peptide) bonds, in linear amides"/>
    <property type="evidence" value="ECO:0007669"/>
    <property type="project" value="InterPro"/>
</dbReference>
<dbReference type="SUPFAM" id="SSF51338">
    <property type="entry name" value="Composite domain of metallo-dependent hydrolases"/>
    <property type="match status" value="1"/>
</dbReference>
<organism evidence="2 3">
    <name type="scientific">Aliidongia dinghuensis</name>
    <dbReference type="NCBI Taxonomy" id="1867774"/>
    <lineage>
        <taxon>Bacteria</taxon>
        <taxon>Pseudomonadati</taxon>
        <taxon>Pseudomonadota</taxon>
        <taxon>Alphaproteobacteria</taxon>
        <taxon>Rhodospirillales</taxon>
        <taxon>Dongiaceae</taxon>
        <taxon>Aliidongia</taxon>
    </lineage>
</organism>
<dbReference type="PANTHER" id="PTHR11647">
    <property type="entry name" value="HYDRANTOINASE/DIHYDROPYRIMIDINASE FAMILY MEMBER"/>
    <property type="match status" value="1"/>
</dbReference>
<evidence type="ECO:0000313" key="3">
    <source>
        <dbReference type="Proteomes" id="UP000646365"/>
    </source>
</evidence>
<proteinExistence type="predicted"/>
<dbReference type="AlphaFoldDB" id="A0A8J2YUM1"/>
<dbReference type="EMBL" id="BMJQ01000006">
    <property type="protein sequence ID" value="GGF20225.1"/>
    <property type="molecule type" value="Genomic_DNA"/>
</dbReference>